<dbReference type="Gene3D" id="1.10.10.580">
    <property type="entry name" value="Structural maintenance of chromosome 1. Chain E"/>
    <property type="match status" value="1"/>
</dbReference>
<dbReference type="InterPro" id="IPR023093">
    <property type="entry name" value="ScpA-like_C"/>
</dbReference>
<proteinExistence type="predicted"/>
<feature type="non-terminal residue" evidence="1">
    <location>
        <position position="1"/>
    </location>
</feature>
<accession>X1C501</accession>
<name>X1C501_9ZZZZ</name>
<dbReference type="Pfam" id="PF02616">
    <property type="entry name" value="SMC_ScpA"/>
    <property type="match status" value="1"/>
</dbReference>
<evidence type="ECO:0000313" key="1">
    <source>
        <dbReference type="EMBL" id="GAG88427.1"/>
    </source>
</evidence>
<comment type="caution">
    <text evidence="1">The sequence shown here is derived from an EMBL/GenBank/DDBJ whole genome shotgun (WGS) entry which is preliminary data.</text>
</comment>
<organism evidence="1">
    <name type="scientific">marine sediment metagenome</name>
    <dbReference type="NCBI Taxonomy" id="412755"/>
    <lineage>
        <taxon>unclassified sequences</taxon>
        <taxon>metagenomes</taxon>
        <taxon>ecological metagenomes</taxon>
    </lineage>
</organism>
<reference evidence="1" key="1">
    <citation type="journal article" date="2014" name="Front. Microbiol.">
        <title>High frequency of phylogenetically diverse reductive dehalogenase-homologous genes in deep subseafloor sedimentary metagenomes.</title>
        <authorList>
            <person name="Kawai M."/>
            <person name="Futagami T."/>
            <person name="Toyoda A."/>
            <person name="Takaki Y."/>
            <person name="Nishi S."/>
            <person name="Hori S."/>
            <person name="Arai W."/>
            <person name="Tsubouchi T."/>
            <person name="Morono Y."/>
            <person name="Uchiyama I."/>
            <person name="Ito T."/>
            <person name="Fujiyama A."/>
            <person name="Inagaki F."/>
            <person name="Takami H."/>
        </authorList>
    </citation>
    <scope>NUCLEOTIDE SEQUENCE</scope>
    <source>
        <strain evidence="1">Expedition CK06-06</strain>
    </source>
</reference>
<gene>
    <name evidence="1" type="ORF">S01H4_26915</name>
</gene>
<dbReference type="AlphaFoldDB" id="X1C501"/>
<dbReference type="InterPro" id="IPR003768">
    <property type="entry name" value="ScpA"/>
</dbReference>
<dbReference type="EMBL" id="BART01013055">
    <property type="protein sequence ID" value="GAG88427.1"/>
    <property type="molecule type" value="Genomic_DNA"/>
</dbReference>
<sequence>PLDLYLLEIEDHMNTLYAQLWQLVGTGELIAFSKLVAGLEKIQVVKTFIILLFLAQRGKIGLWQEEEIEELYITVIGDPAFDGKRTDII</sequence>
<protein>
    <submittedName>
        <fullName evidence="1">Uncharacterized protein</fullName>
    </submittedName>
</protein>